<dbReference type="STRING" id="5888.A0CI85"/>
<dbReference type="OrthoDB" id="10252009at2759"/>
<dbReference type="InterPro" id="IPR020422">
    <property type="entry name" value="TYR_PHOSPHATASE_DUAL_dom"/>
</dbReference>
<dbReference type="GeneID" id="5023684"/>
<dbReference type="InterPro" id="IPR029021">
    <property type="entry name" value="Prot-tyrosine_phosphatase-like"/>
</dbReference>
<dbReference type="InterPro" id="IPR000340">
    <property type="entry name" value="Dual-sp_phosphatase_cat-dom"/>
</dbReference>
<dbReference type="PROSITE" id="PS50056">
    <property type="entry name" value="TYR_PHOSPHATASE_2"/>
    <property type="match status" value="1"/>
</dbReference>
<dbReference type="EC" id="3.1.3.48" evidence="2"/>
<dbReference type="GO" id="GO:0017017">
    <property type="term" value="F:MAP kinase tyrosine/serine/threonine phosphatase activity"/>
    <property type="evidence" value="ECO:0000318"/>
    <property type="project" value="GO_Central"/>
</dbReference>
<dbReference type="KEGG" id="ptm:GSPATT00007637001"/>
<dbReference type="InterPro" id="IPR000387">
    <property type="entry name" value="Tyr_Pase_dom"/>
</dbReference>
<dbReference type="Pfam" id="PF00782">
    <property type="entry name" value="DSPc"/>
    <property type="match status" value="1"/>
</dbReference>
<protein>
    <recommendedName>
        <fullName evidence="2">protein-tyrosine-phosphatase</fullName>
        <ecNumber evidence="2">3.1.3.48</ecNumber>
    </recommendedName>
</protein>
<dbReference type="PROSITE" id="PS00383">
    <property type="entry name" value="TYR_PHOSPHATASE_1"/>
    <property type="match status" value="1"/>
</dbReference>
<name>A0CI85_PARTE</name>
<dbReference type="InParanoid" id="A0CI85"/>
<gene>
    <name evidence="7" type="ORF">GSPATT00007637001</name>
</gene>
<keyword evidence="4" id="KW-0904">Protein phosphatase</keyword>
<evidence type="ECO:0000313" key="8">
    <source>
        <dbReference type="Proteomes" id="UP000000600"/>
    </source>
</evidence>
<dbReference type="FunFam" id="3.90.190.10:FF:000150">
    <property type="entry name" value="Uncharacterized protein"/>
    <property type="match status" value="1"/>
</dbReference>
<sequence length="326" mass="37660">MKPQAIFYENYNFYLFVNLTMSKWLDLSLTYNSINFKCQQPQSRSPMNSVFEIEGKRLYLGNINAANDSQYLKHHNVGAVLSIIDTSDIKLDRSIIHLWIAAEDREDVQISRYFDQAANFIKDHLQHTNVLVHCYAGISRSSSLIIAYLIRHAGFSLKDAIIKLKSQRPQVDPNDGFMEQLKQFEVKVRNEKQCKSENGTKSVSKFLNISTSIEKSNNNFQQSNKSIQNYNIYSRLNSITNIKEKQQHVQNVTIHKAKTSFLDKTCSPTNLSTTNKNGKSFILNNLHEDPLKQYQKIKNSQNLLNQQILGMKNIYSQHGRFHSMNN</sequence>
<dbReference type="GO" id="GO:0043409">
    <property type="term" value="P:negative regulation of MAPK cascade"/>
    <property type="evidence" value="ECO:0000318"/>
    <property type="project" value="GO_Central"/>
</dbReference>
<proteinExistence type="inferred from homology"/>
<dbReference type="RefSeq" id="XP_001437899.1">
    <property type="nucleotide sequence ID" value="XM_001437862.2"/>
</dbReference>
<dbReference type="AlphaFoldDB" id="A0CI85"/>
<dbReference type="SMART" id="SM00195">
    <property type="entry name" value="DSPc"/>
    <property type="match status" value="1"/>
</dbReference>
<evidence type="ECO:0000256" key="4">
    <source>
        <dbReference type="ARBA" id="ARBA00022912"/>
    </source>
</evidence>
<dbReference type="EMBL" id="CT868085">
    <property type="protein sequence ID" value="CAK70502.1"/>
    <property type="molecule type" value="Genomic_DNA"/>
</dbReference>
<keyword evidence="8" id="KW-1185">Reference proteome</keyword>
<evidence type="ECO:0000256" key="2">
    <source>
        <dbReference type="ARBA" id="ARBA00013064"/>
    </source>
</evidence>
<evidence type="ECO:0000313" key="7">
    <source>
        <dbReference type="EMBL" id="CAK70502.1"/>
    </source>
</evidence>
<dbReference type="InterPro" id="IPR016130">
    <property type="entry name" value="Tyr_Pase_AS"/>
</dbReference>
<dbReference type="PANTHER" id="PTHR10159">
    <property type="entry name" value="DUAL SPECIFICITY PROTEIN PHOSPHATASE"/>
    <property type="match status" value="1"/>
</dbReference>
<reference evidence="7 8" key="1">
    <citation type="journal article" date="2006" name="Nature">
        <title>Global trends of whole-genome duplications revealed by the ciliate Paramecium tetraurelia.</title>
        <authorList>
            <consortium name="Genoscope"/>
            <person name="Aury J.-M."/>
            <person name="Jaillon O."/>
            <person name="Duret L."/>
            <person name="Noel B."/>
            <person name="Jubin C."/>
            <person name="Porcel B.M."/>
            <person name="Segurens B."/>
            <person name="Daubin V."/>
            <person name="Anthouard V."/>
            <person name="Aiach N."/>
            <person name="Arnaiz O."/>
            <person name="Billaut A."/>
            <person name="Beisson J."/>
            <person name="Blanc I."/>
            <person name="Bouhouche K."/>
            <person name="Camara F."/>
            <person name="Duharcourt S."/>
            <person name="Guigo R."/>
            <person name="Gogendeau D."/>
            <person name="Katinka M."/>
            <person name="Keller A.-M."/>
            <person name="Kissmehl R."/>
            <person name="Klotz C."/>
            <person name="Koll F."/>
            <person name="Le Moue A."/>
            <person name="Lepere C."/>
            <person name="Malinsky S."/>
            <person name="Nowacki M."/>
            <person name="Nowak J.K."/>
            <person name="Plattner H."/>
            <person name="Poulain J."/>
            <person name="Ruiz F."/>
            <person name="Serrano V."/>
            <person name="Zagulski M."/>
            <person name="Dessen P."/>
            <person name="Betermier M."/>
            <person name="Weissenbach J."/>
            <person name="Scarpelli C."/>
            <person name="Schachter V."/>
            <person name="Sperling L."/>
            <person name="Meyer E."/>
            <person name="Cohen J."/>
            <person name="Wincker P."/>
        </authorList>
    </citation>
    <scope>NUCLEOTIDE SEQUENCE [LARGE SCALE GENOMIC DNA]</scope>
    <source>
        <strain evidence="7 8">Stock d4-2</strain>
    </source>
</reference>
<dbReference type="PANTHER" id="PTHR10159:SF519">
    <property type="entry name" value="DUAL SPECIFICITY PROTEIN PHOSPHATASE MPK3"/>
    <property type="match status" value="1"/>
</dbReference>
<accession>A0CI85</accession>
<dbReference type="CDD" id="cd14498">
    <property type="entry name" value="DSP"/>
    <property type="match status" value="1"/>
</dbReference>
<feature type="domain" description="Tyrosine-protein phosphatase" evidence="5">
    <location>
        <begin position="48"/>
        <end position="190"/>
    </location>
</feature>
<dbReference type="GO" id="GO:0005737">
    <property type="term" value="C:cytoplasm"/>
    <property type="evidence" value="ECO:0000318"/>
    <property type="project" value="GO_Central"/>
</dbReference>
<dbReference type="eggNOG" id="KOG1718">
    <property type="taxonomic scope" value="Eukaryota"/>
</dbReference>
<dbReference type="HOGENOM" id="CLU_910485_0_0_1"/>
<dbReference type="PROSITE" id="PS50054">
    <property type="entry name" value="TYR_PHOSPHATASE_DUAL"/>
    <property type="match status" value="1"/>
</dbReference>
<dbReference type="OMA" id="DPNDGFM"/>
<dbReference type="SUPFAM" id="SSF52799">
    <property type="entry name" value="(Phosphotyrosine protein) phosphatases II"/>
    <property type="match status" value="1"/>
</dbReference>
<organism evidence="7 8">
    <name type="scientific">Paramecium tetraurelia</name>
    <dbReference type="NCBI Taxonomy" id="5888"/>
    <lineage>
        <taxon>Eukaryota</taxon>
        <taxon>Sar</taxon>
        <taxon>Alveolata</taxon>
        <taxon>Ciliophora</taxon>
        <taxon>Intramacronucleata</taxon>
        <taxon>Oligohymenophorea</taxon>
        <taxon>Peniculida</taxon>
        <taxon>Parameciidae</taxon>
        <taxon>Paramecium</taxon>
    </lineage>
</organism>
<comment type="similarity">
    <text evidence="1">Belongs to the protein-tyrosine phosphatase family. Non-receptor class dual specificity subfamily.</text>
</comment>
<keyword evidence="3" id="KW-0378">Hydrolase</keyword>
<dbReference type="GO" id="GO:0007165">
    <property type="term" value="P:signal transduction"/>
    <property type="evidence" value="ECO:0000318"/>
    <property type="project" value="GO_Central"/>
</dbReference>
<evidence type="ECO:0000259" key="6">
    <source>
        <dbReference type="PROSITE" id="PS50056"/>
    </source>
</evidence>
<dbReference type="Proteomes" id="UP000000600">
    <property type="component" value="Unassembled WGS sequence"/>
</dbReference>
<feature type="domain" description="Tyrosine specific protein phosphatases" evidence="6">
    <location>
        <begin position="111"/>
        <end position="169"/>
    </location>
</feature>
<evidence type="ECO:0000256" key="1">
    <source>
        <dbReference type="ARBA" id="ARBA00008601"/>
    </source>
</evidence>
<dbReference type="GO" id="GO:0033550">
    <property type="term" value="F:MAP kinase tyrosine phosphatase activity"/>
    <property type="evidence" value="ECO:0000318"/>
    <property type="project" value="GO_Central"/>
</dbReference>
<evidence type="ECO:0000259" key="5">
    <source>
        <dbReference type="PROSITE" id="PS50054"/>
    </source>
</evidence>
<dbReference type="GO" id="GO:0008330">
    <property type="term" value="F:protein tyrosine/threonine phosphatase activity"/>
    <property type="evidence" value="ECO:0000318"/>
    <property type="project" value="GO_Central"/>
</dbReference>
<evidence type="ECO:0000256" key="3">
    <source>
        <dbReference type="ARBA" id="ARBA00022801"/>
    </source>
</evidence>
<dbReference type="Gene3D" id="3.90.190.10">
    <property type="entry name" value="Protein tyrosine phosphatase superfamily"/>
    <property type="match status" value="1"/>
</dbReference>